<accession>A0A2U3AMM0</accession>
<name>A0A2U3AMM0_9BACL</name>
<organism evidence="11 12">
    <name type="scientific">Kurthia sibirica</name>
    <dbReference type="NCBI Taxonomy" id="202750"/>
    <lineage>
        <taxon>Bacteria</taxon>
        <taxon>Bacillati</taxon>
        <taxon>Bacillota</taxon>
        <taxon>Bacilli</taxon>
        <taxon>Bacillales</taxon>
        <taxon>Caryophanaceae</taxon>
        <taxon>Kurthia</taxon>
    </lineage>
</organism>
<evidence type="ECO:0000256" key="2">
    <source>
        <dbReference type="ARBA" id="ARBA00022475"/>
    </source>
</evidence>
<feature type="coiled-coil region" evidence="7">
    <location>
        <begin position="475"/>
        <end position="502"/>
    </location>
</feature>
<evidence type="ECO:0008006" key="13">
    <source>
        <dbReference type="Google" id="ProtNLM"/>
    </source>
</evidence>
<keyword evidence="4 6" id="KW-0807">Transducer</keyword>
<feature type="transmembrane region" description="Helical" evidence="8">
    <location>
        <begin position="183"/>
        <end position="203"/>
    </location>
</feature>
<dbReference type="Gene3D" id="6.10.340.10">
    <property type="match status" value="1"/>
</dbReference>
<dbReference type="Pfam" id="PF00672">
    <property type="entry name" value="HAMP"/>
    <property type="match status" value="1"/>
</dbReference>
<evidence type="ECO:0000259" key="9">
    <source>
        <dbReference type="PROSITE" id="PS50111"/>
    </source>
</evidence>
<dbReference type="Proteomes" id="UP000245938">
    <property type="component" value="Unassembled WGS sequence"/>
</dbReference>
<comment type="caution">
    <text evidence="11">The sequence shown here is derived from an EMBL/GenBank/DDBJ whole genome shotgun (WGS) entry which is preliminary data.</text>
</comment>
<evidence type="ECO:0000256" key="4">
    <source>
        <dbReference type="ARBA" id="ARBA00023224"/>
    </source>
</evidence>
<dbReference type="InterPro" id="IPR004089">
    <property type="entry name" value="MCPsignal_dom"/>
</dbReference>
<keyword evidence="7" id="KW-0175">Coiled coil</keyword>
<evidence type="ECO:0000256" key="1">
    <source>
        <dbReference type="ARBA" id="ARBA00004236"/>
    </source>
</evidence>
<dbReference type="OrthoDB" id="9804712at2"/>
<feature type="transmembrane region" description="Helical" evidence="8">
    <location>
        <begin position="20"/>
        <end position="43"/>
    </location>
</feature>
<evidence type="ECO:0000256" key="7">
    <source>
        <dbReference type="SAM" id="Coils"/>
    </source>
</evidence>
<dbReference type="Gene3D" id="1.10.287.950">
    <property type="entry name" value="Methyl-accepting chemotaxis protein"/>
    <property type="match status" value="1"/>
</dbReference>
<dbReference type="PANTHER" id="PTHR32089">
    <property type="entry name" value="METHYL-ACCEPTING CHEMOTAXIS PROTEIN MCPB"/>
    <property type="match status" value="1"/>
</dbReference>
<evidence type="ECO:0000256" key="5">
    <source>
        <dbReference type="ARBA" id="ARBA00029447"/>
    </source>
</evidence>
<protein>
    <recommendedName>
        <fullName evidence="13">Methyl-accepting chemotaxis protein</fullName>
    </recommendedName>
</protein>
<feature type="domain" description="HAMP" evidence="10">
    <location>
        <begin position="206"/>
        <end position="259"/>
    </location>
</feature>
<keyword evidence="2" id="KW-1003">Cell membrane</keyword>
<feature type="domain" description="Methyl-accepting transducer" evidence="9">
    <location>
        <begin position="278"/>
        <end position="514"/>
    </location>
</feature>
<keyword evidence="12" id="KW-1185">Reference proteome</keyword>
<keyword evidence="8" id="KW-0812">Transmembrane</keyword>
<keyword evidence="3 8" id="KW-0472">Membrane</keyword>
<reference evidence="11 12" key="1">
    <citation type="submission" date="2018-05" db="EMBL/GenBank/DDBJ databases">
        <title>Kurthia sibirica genome sequence.</title>
        <authorList>
            <person name="Maclea K.S."/>
            <person name="Goen A.E."/>
        </authorList>
    </citation>
    <scope>NUCLEOTIDE SEQUENCE [LARGE SCALE GENOMIC DNA]</scope>
    <source>
        <strain evidence="11 12">ATCC 49154</strain>
    </source>
</reference>
<dbReference type="InterPro" id="IPR003660">
    <property type="entry name" value="HAMP_dom"/>
</dbReference>
<dbReference type="GO" id="GO:0005886">
    <property type="term" value="C:plasma membrane"/>
    <property type="evidence" value="ECO:0007669"/>
    <property type="project" value="UniProtKB-SubCell"/>
</dbReference>
<proteinExistence type="inferred from homology"/>
<evidence type="ECO:0000256" key="8">
    <source>
        <dbReference type="SAM" id="Phobius"/>
    </source>
</evidence>
<evidence type="ECO:0000313" key="12">
    <source>
        <dbReference type="Proteomes" id="UP000245938"/>
    </source>
</evidence>
<dbReference type="AlphaFoldDB" id="A0A2U3AMM0"/>
<evidence type="ECO:0000256" key="6">
    <source>
        <dbReference type="PROSITE-ProRule" id="PRU00284"/>
    </source>
</evidence>
<evidence type="ECO:0000313" key="11">
    <source>
        <dbReference type="EMBL" id="PWI25777.1"/>
    </source>
</evidence>
<comment type="similarity">
    <text evidence="5">Belongs to the methyl-accepting chemotaxis (MCP) protein family.</text>
</comment>
<dbReference type="Pfam" id="PF00015">
    <property type="entry name" value="MCPsignal"/>
    <property type="match status" value="1"/>
</dbReference>
<dbReference type="GO" id="GO:0007165">
    <property type="term" value="P:signal transduction"/>
    <property type="evidence" value="ECO:0007669"/>
    <property type="project" value="UniProtKB-KW"/>
</dbReference>
<dbReference type="EMBL" id="QFVR01000006">
    <property type="protein sequence ID" value="PWI25777.1"/>
    <property type="molecule type" value="Genomic_DNA"/>
</dbReference>
<dbReference type="SUPFAM" id="SSF58104">
    <property type="entry name" value="Methyl-accepting chemotaxis protein (MCP) signaling domain"/>
    <property type="match status" value="1"/>
</dbReference>
<sequence>MEVYHLKKLWLSLSLNRKYMMATAVTIVLFAVMTTWLVAQLIANKKWSTELNRISNEVSQLEELSQNFSTLYIAINHYTGDPLPKFNEDVQTANTSIKESLQTITFLEIAPIQEIADKINHTYSNYLQVSVKKKDNIAKRRQLNSIYQNYSDADLLISKNIDEQSKKRTHITAQMTTSQRQSMIILISAFLLALIISCLLLYLTNRQAGKQLKKLALKARQIAQGNLLVSALEIETKDEIGDVTIAMNDMKEQLHSTILMIQKGAQEITNFTTSLRSTASHAYDGAVQMEDELHEVLANAQQQTATSDAIVHFVLNFSKSLSKMIEAIEQLSTNTELTAKQALLNNQSMTKSLHSMLQLQQLINGADTERSLLHERMTDILRVSTSVKAISRQTHLLALNAEIEAAHAGESGKSFAVVAMEVRSLAEQVNQAAQHIQNVSTEIHLQGDRMAMSFSKSLHCADETMAAVTSTSTSMQQITMELDKSQQQFEDMAEKILIIEEDKEKTLVLIEELGNFIHKNTEKIEATSQHVQQNKAYSLIVKDAVQDVYLEIETMTKSTKRFNV</sequence>
<evidence type="ECO:0000259" key="10">
    <source>
        <dbReference type="PROSITE" id="PS50885"/>
    </source>
</evidence>
<dbReference type="PANTHER" id="PTHR32089:SF112">
    <property type="entry name" value="LYSOZYME-LIKE PROTEIN-RELATED"/>
    <property type="match status" value="1"/>
</dbReference>
<evidence type="ECO:0000256" key="3">
    <source>
        <dbReference type="ARBA" id="ARBA00023136"/>
    </source>
</evidence>
<dbReference type="CDD" id="cd06225">
    <property type="entry name" value="HAMP"/>
    <property type="match status" value="1"/>
</dbReference>
<dbReference type="PROSITE" id="PS50885">
    <property type="entry name" value="HAMP"/>
    <property type="match status" value="1"/>
</dbReference>
<comment type="subcellular location">
    <subcellularLocation>
        <location evidence="1">Cell membrane</location>
    </subcellularLocation>
</comment>
<dbReference type="PROSITE" id="PS50111">
    <property type="entry name" value="CHEMOTAXIS_TRANSDUC_2"/>
    <property type="match status" value="1"/>
</dbReference>
<gene>
    <name evidence="11" type="ORF">DEX24_06130</name>
</gene>
<keyword evidence="8" id="KW-1133">Transmembrane helix</keyword>
<dbReference type="SMART" id="SM00304">
    <property type="entry name" value="HAMP"/>
    <property type="match status" value="1"/>
</dbReference>
<dbReference type="SMART" id="SM00283">
    <property type="entry name" value="MA"/>
    <property type="match status" value="1"/>
</dbReference>